<dbReference type="PANTHER" id="PTHR37162:SF10">
    <property type="entry name" value="DUF4371 DOMAIN-CONTAINING PROTEIN"/>
    <property type="match status" value="1"/>
</dbReference>
<organism evidence="1 2">
    <name type="scientific">Acrobeloides nanus</name>
    <dbReference type="NCBI Taxonomy" id="290746"/>
    <lineage>
        <taxon>Eukaryota</taxon>
        <taxon>Metazoa</taxon>
        <taxon>Ecdysozoa</taxon>
        <taxon>Nematoda</taxon>
        <taxon>Chromadorea</taxon>
        <taxon>Rhabditida</taxon>
        <taxon>Tylenchina</taxon>
        <taxon>Cephalobomorpha</taxon>
        <taxon>Cephaloboidea</taxon>
        <taxon>Cephalobidae</taxon>
        <taxon>Acrobeloides</taxon>
    </lineage>
</organism>
<protein>
    <submittedName>
        <fullName evidence="2">Uncharacterized protein</fullName>
    </submittedName>
</protein>
<reference evidence="2" key="1">
    <citation type="submission" date="2022-11" db="UniProtKB">
        <authorList>
            <consortium name="WormBaseParasite"/>
        </authorList>
    </citation>
    <scope>IDENTIFICATION</scope>
</reference>
<dbReference type="Proteomes" id="UP000887540">
    <property type="component" value="Unplaced"/>
</dbReference>
<dbReference type="WBParaSite" id="ACRNAN_scaffold1329.g17333.t1">
    <property type="protein sequence ID" value="ACRNAN_scaffold1329.g17333.t1"/>
    <property type="gene ID" value="ACRNAN_scaffold1329.g17333"/>
</dbReference>
<dbReference type="PANTHER" id="PTHR37162">
    <property type="entry name" value="HAT FAMILY DIMERISATION DOMAINCONTAINING PROTEIN-RELATED"/>
    <property type="match status" value="1"/>
</dbReference>
<accession>A0A914CQ90</accession>
<sequence length="406" mass="46197">MTRPMSRFDPAWSSKYKDKLGNPLILPIKENVHNFLCNVCNVVRNLTTMGEAAIESHMRSKEHQKNLEIYNRNQSLYQHVTVKSVVQLKKSAAAEATWAFHIMEHHHSLNSASCTSELFPLMFPGSVPAENFASKRNKTTAILTDVLKPFFDEKIAEEVSSLPYSVLVDSTSHGTEKLVPIIIRYFSLNGVKHALLGIHFLVHEDARTLTDAILTSLRNWDLLLENLIAYCGDNANVNFGGPNRLGEKNVFRMLKNEIGRELIGVGCGGHVIHNAACHGAYQLEVNVERFCLSIRAYFTASSIRWDKLKESCEFVKVPLVDLPSHTEIRWLTLKNDYCFIELIVDMRKFQRKLEVDQNNNYYGLATHGILLKIENEYGLQKREAIEAEFQINNSGFVESKPVYKIL</sequence>
<evidence type="ECO:0000313" key="1">
    <source>
        <dbReference type="Proteomes" id="UP000887540"/>
    </source>
</evidence>
<keyword evidence="1" id="KW-1185">Reference proteome</keyword>
<evidence type="ECO:0000313" key="2">
    <source>
        <dbReference type="WBParaSite" id="ACRNAN_scaffold1329.g17333.t1"/>
    </source>
</evidence>
<proteinExistence type="predicted"/>
<dbReference type="SUPFAM" id="SSF53098">
    <property type="entry name" value="Ribonuclease H-like"/>
    <property type="match status" value="1"/>
</dbReference>
<dbReference type="InterPro" id="IPR012337">
    <property type="entry name" value="RNaseH-like_sf"/>
</dbReference>
<dbReference type="AlphaFoldDB" id="A0A914CQ90"/>
<name>A0A914CQ90_9BILA</name>